<reference evidence="2 3" key="1">
    <citation type="journal article" date="2023" name="Antonie Van Leeuwenhoek">
        <title>Mesoterricola silvestris gen. nov., sp. nov., Mesoterricola sediminis sp. nov., Geothrix oryzae sp. nov., Geothrix edaphica sp. nov., Geothrix rubra sp. nov., and Geothrix limicola sp. nov., six novel members of Acidobacteriota isolated from soils.</title>
        <authorList>
            <person name="Itoh H."/>
            <person name="Sugisawa Y."/>
            <person name="Mise K."/>
            <person name="Xu Z."/>
            <person name="Kuniyasu M."/>
            <person name="Ushijima N."/>
            <person name="Kawano K."/>
            <person name="Kobayashi E."/>
            <person name="Shiratori Y."/>
            <person name="Masuda Y."/>
            <person name="Senoo K."/>
        </authorList>
    </citation>
    <scope>NUCLEOTIDE SEQUENCE [LARGE SCALE GENOMIC DNA]</scope>
    <source>
        <strain evidence="2 3">Red803</strain>
    </source>
</reference>
<feature type="chain" id="PRO_5045709845" description="Transporter" evidence="1">
    <location>
        <begin position="23"/>
        <end position="317"/>
    </location>
</feature>
<accession>A0ABQ5Q759</accession>
<evidence type="ECO:0000256" key="1">
    <source>
        <dbReference type="SAM" id="SignalP"/>
    </source>
</evidence>
<proteinExistence type="predicted"/>
<evidence type="ECO:0008006" key="4">
    <source>
        <dbReference type="Google" id="ProtNLM"/>
    </source>
</evidence>
<organism evidence="2 3">
    <name type="scientific">Geothrix rubra</name>
    <dbReference type="NCBI Taxonomy" id="2927977"/>
    <lineage>
        <taxon>Bacteria</taxon>
        <taxon>Pseudomonadati</taxon>
        <taxon>Acidobacteriota</taxon>
        <taxon>Holophagae</taxon>
        <taxon>Holophagales</taxon>
        <taxon>Holophagaceae</taxon>
        <taxon>Geothrix</taxon>
    </lineage>
</organism>
<evidence type="ECO:0000313" key="2">
    <source>
        <dbReference type="EMBL" id="GLH70508.1"/>
    </source>
</evidence>
<dbReference type="EMBL" id="BSDD01000003">
    <property type="protein sequence ID" value="GLH70508.1"/>
    <property type="molecule type" value="Genomic_DNA"/>
</dbReference>
<dbReference type="RefSeq" id="WP_285725550.1">
    <property type="nucleotide sequence ID" value="NZ_BSDD01000003.1"/>
</dbReference>
<feature type="signal peptide" evidence="1">
    <location>
        <begin position="1"/>
        <end position="22"/>
    </location>
</feature>
<comment type="caution">
    <text evidence="2">The sequence shown here is derived from an EMBL/GenBank/DDBJ whole genome shotgun (WGS) entry which is preliminary data.</text>
</comment>
<sequence length="317" mass="33513">MIRPRPALALLALLLTAAPAEACGACGCTLNGDWASQGIATRPGLRFDLRYDAFTQDQLRSGTGAVDPASLPLPNEQEVQRSTANRNLTLTLDWSPSAAWGLSLQAPAYWRNHETVAAGDVDPSFSRSTGLGDVRLVGRYQGFLDDFSLGVQAGLKLPTGRYHDPFGSGPQAGEPVDRGLQPGTGTTDLLLGLYKFGDLGLAWGWFAQALLQLPLASREGFRPGRAVNANAGLRYGGLGPLTPQLQLNVRAEQRESGAAADVANSGATLVYLSPGLTADLGRGVQAYAFVQVPVHQRVNGLQLEPRSSVSVGLHVAF</sequence>
<name>A0ABQ5Q759_9BACT</name>
<gene>
    <name evidence="2" type="ORF">GETHPA_20410</name>
</gene>
<protein>
    <recommendedName>
        <fullName evidence="4">Transporter</fullName>
    </recommendedName>
</protein>
<evidence type="ECO:0000313" key="3">
    <source>
        <dbReference type="Proteomes" id="UP001165089"/>
    </source>
</evidence>
<dbReference type="Proteomes" id="UP001165089">
    <property type="component" value="Unassembled WGS sequence"/>
</dbReference>
<keyword evidence="3" id="KW-1185">Reference proteome</keyword>
<keyword evidence="1" id="KW-0732">Signal</keyword>